<feature type="compositionally biased region" description="Basic and acidic residues" evidence="10">
    <location>
        <begin position="145"/>
        <end position="159"/>
    </location>
</feature>
<feature type="compositionally biased region" description="Basic and acidic residues" evidence="10">
    <location>
        <begin position="14"/>
        <end position="24"/>
    </location>
</feature>
<evidence type="ECO:0000313" key="12">
    <source>
        <dbReference type="Proteomes" id="UP001187682"/>
    </source>
</evidence>
<evidence type="ECO:0000256" key="5">
    <source>
        <dbReference type="ARBA" id="ARBA00022679"/>
    </source>
</evidence>
<evidence type="ECO:0000256" key="2">
    <source>
        <dbReference type="ARBA" id="ARBA00006301"/>
    </source>
</evidence>
<dbReference type="AlphaFoldDB" id="A0AAE8SYJ3"/>
<dbReference type="Proteomes" id="UP001187682">
    <property type="component" value="Unassembled WGS sequence"/>
</dbReference>
<dbReference type="GO" id="GO:0016433">
    <property type="term" value="F:rRNA (adenine) methyltransferase activity"/>
    <property type="evidence" value="ECO:0007669"/>
    <property type="project" value="UniProtKB-ARBA"/>
</dbReference>
<feature type="region of interest" description="Disordered" evidence="10">
    <location>
        <begin position="389"/>
        <end position="424"/>
    </location>
</feature>
<evidence type="ECO:0000256" key="6">
    <source>
        <dbReference type="ARBA" id="ARBA00022691"/>
    </source>
</evidence>
<evidence type="ECO:0000256" key="4">
    <source>
        <dbReference type="ARBA" id="ARBA00022603"/>
    </source>
</evidence>
<dbReference type="SUPFAM" id="SSF53335">
    <property type="entry name" value="S-adenosyl-L-methionine-dependent methyltransferases"/>
    <property type="match status" value="1"/>
</dbReference>
<feature type="compositionally biased region" description="Basic and acidic residues" evidence="10">
    <location>
        <begin position="242"/>
        <end position="258"/>
    </location>
</feature>
<dbReference type="Gene3D" id="3.40.50.150">
    <property type="entry name" value="Vaccinia Virus protein VP39"/>
    <property type="match status" value="1"/>
</dbReference>
<dbReference type="EC" id="2.1.1.-" evidence="9"/>
<proteinExistence type="inferred from homology"/>
<keyword evidence="5 9" id="KW-0808">Transferase</keyword>
<feature type="compositionally biased region" description="Polar residues" evidence="10">
    <location>
        <begin position="134"/>
        <end position="143"/>
    </location>
</feature>
<comment type="function">
    <text evidence="9">S-adenosyl-L-methionine-dependent methyltransferase that specifically methylates the N(1) position of adenine in helix 25.1 in 25S rRNA. Required both for ribosomal 40S and 60S subunits biogenesis. Required for efficient pre-rRNA cleavage at site A2.</text>
</comment>
<accession>A0AAE8SYJ3</accession>
<dbReference type="CDD" id="cd02440">
    <property type="entry name" value="AdoMet_MTases"/>
    <property type="match status" value="1"/>
</dbReference>
<keyword evidence="12" id="KW-1185">Reference proteome</keyword>
<comment type="similarity">
    <text evidence="2 9">Belongs to the methyltransferase superfamily. RRP8 family.</text>
</comment>
<reference evidence="11" key="1">
    <citation type="submission" date="2018-03" db="EMBL/GenBank/DDBJ databases">
        <authorList>
            <person name="Guldener U."/>
        </authorList>
    </citation>
    <scope>NUCLEOTIDE SEQUENCE</scope>
</reference>
<evidence type="ECO:0000256" key="8">
    <source>
        <dbReference type="ARBA" id="ARBA00076672"/>
    </source>
</evidence>
<sequence length="537" mass="57964">MFAVPGWSVASDALKPEKLADQKAGKTKKRKRPEAAAVSADNLGSMWEKVIEGKAPGAKGEEGGKKRKRGKGGSGKGAAAAAAAGDGKPQQEHKAPEQQPGEEVEGEPAAAPKKKKSRKEKKLENKKAAEANDSEAQPATASSPGREENAPKPAPEKKLPAAPVPAPAPAKLTPLQAAMRAKLVPARFRHLNETLYTRPSAEAFKLFHDSPEMFDEYHAGFRQQVGVWPENPVDGYIEAIRQRGADGGHLRPPRDNNKRRGKGAKNQQQDEPPAQAEGGSAVASLPRTLGICTVADLGCGDARLASELAKDKDKLRVKILSYDLQSPHPLVTRADIANLPAADGSVNVAVFCLALMGTNWLDFIEEAYRILHWKGELWVAEIKSRFGRRRQPNAPVPHSVGNRKKKAGAAANAKGGPDPDFSKDLAIEVDGQEDRRNETDVSAFVDALRKRGFVLRGEGTSAVEDSVDLGNKMFVKMWFVKGTAPTVGKWAAPQGAKGGRGPEEPDRFGRIGMKSRDEEVEEIDENTILKPCVYKQR</sequence>
<protein>
    <recommendedName>
        <fullName evidence="8 9">Ribosomal RNA-processing protein 8</fullName>
        <ecNumber evidence="9">2.1.1.-</ecNumber>
    </recommendedName>
</protein>
<gene>
    <name evidence="11" type="ORF">DNG_08629</name>
</gene>
<evidence type="ECO:0000256" key="9">
    <source>
        <dbReference type="RuleBase" id="RU365074"/>
    </source>
</evidence>
<dbReference type="Pfam" id="PF05148">
    <property type="entry name" value="Methyltransf_8"/>
    <property type="match status" value="2"/>
</dbReference>
<dbReference type="InterPro" id="IPR007823">
    <property type="entry name" value="RRP8"/>
</dbReference>
<feature type="compositionally biased region" description="Basic and acidic residues" evidence="10">
    <location>
        <begin position="121"/>
        <end position="130"/>
    </location>
</feature>
<dbReference type="InterPro" id="IPR042036">
    <property type="entry name" value="RRP8_N"/>
</dbReference>
<evidence type="ECO:0000256" key="10">
    <source>
        <dbReference type="SAM" id="MobiDB-lite"/>
    </source>
</evidence>
<comment type="subcellular location">
    <subcellularLocation>
        <location evidence="1 9">Nucleus</location>
        <location evidence="1 9">Nucleolus</location>
    </subcellularLocation>
</comment>
<feature type="region of interest" description="Disordered" evidence="10">
    <location>
        <begin position="1"/>
        <end position="169"/>
    </location>
</feature>
<keyword evidence="3 9" id="KW-0698">rRNA processing</keyword>
<keyword evidence="6 9" id="KW-0949">S-adenosyl-L-methionine</keyword>
<keyword evidence="7 9" id="KW-0539">Nucleus</keyword>
<comment type="caution">
    <text evidence="11">The sequence shown here is derived from an EMBL/GenBank/DDBJ whole genome shotgun (WGS) entry which is preliminary data.</text>
</comment>
<feature type="compositionally biased region" description="Low complexity" evidence="10">
    <location>
        <begin position="77"/>
        <end position="88"/>
    </location>
</feature>
<dbReference type="PANTHER" id="PTHR12787:SF0">
    <property type="entry name" value="RIBOSOMAL RNA-PROCESSING PROTEIN 8"/>
    <property type="match status" value="1"/>
</dbReference>
<evidence type="ECO:0000313" key="11">
    <source>
        <dbReference type="EMBL" id="SPO05940.1"/>
    </source>
</evidence>
<organism evidence="11 12">
    <name type="scientific">Cephalotrichum gorgonifer</name>
    <dbReference type="NCBI Taxonomy" id="2041049"/>
    <lineage>
        <taxon>Eukaryota</taxon>
        <taxon>Fungi</taxon>
        <taxon>Dikarya</taxon>
        <taxon>Ascomycota</taxon>
        <taxon>Pezizomycotina</taxon>
        <taxon>Sordariomycetes</taxon>
        <taxon>Hypocreomycetidae</taxon>
        <taxon>Microascales</taxon>
        <taxon>Microascaceae</taxon>
        <taxon>Cephalotrichum</taxon>
    </lineage>
</organism>
<dbReference type="GO" id="GO:0042273">
    <property type="term" value="P:ribosomal large subunit biogenesis"/>
    <property type="evidence" value="ECO:0007669"/>
    <property type="project" value="TreeGrafter"/>
</dbReference>
<evidence type="ECO:0000256" key="1">
    <source>
        <dbReference type="ARBA" id="ARBA00004604"/>
    </source>
</evidence>
<feature type="region of interest" description="Disordered" evidence="10">
    <location>
        <begin position="242"/>
        <end position="280"/>
    </location>
</feature>
<dbReference type="PANTHER" id="PTHR12787">
    <property type="entry name" value="RIBOSOMAL RNA-PROCESSING PROTEIN 8"/>
    <property type="match status" value="1"/>
</dbReference>
<name>A0AAE8SYJ3_9PEZI</name>
<evidence type="ECO:0000256" key="3">
    <source>
        <dbReference type="ARBA" id="ARBA00022552"/>
    </source>
</evidence>
<dbReference type="InterPro" id="IPR029063">
    <property type="entry name" value="SAM-dependent_MTases_sf"/>
</dbReference>
<dbReference type="EMBL" id="ONZQ02000014">
    <property type="protein sequence ID" value="SPO05940.1"/>
    <property type="molecule type" value="Genomic_DNA"/>
</dbReference>
<dbReference type="FunFam" id="1.10.10.2150:FF:000001">
    <property type="entry name" value="Ribosomal RNA-processing protein 8"/>
    <property type="match status" value="1"/>
</dbReference>
<keyword evidence="4 9" id="KW-0489">Methyltransferase</keyword>
<dbReference type="GO" id="GO:0005730">
    <property type="term" value="C:nucleolus"/>
    <property type="evidence" value="ECO:0007669"/>
    <property type="project" value="UniProtKB-SubCell"/>
</dbReference>
<dbReference type="Gene3D" id="1.10.10.2150">
    <property type="entry name" value="Ribosomal RNA-processing protein 8, N-terminal domain"/>
    <property type="match status" value="1"/>
</dbReference>
<evidence type="ECO:0000256" key="7">
    <source>
        <dbReference type="ARBA" id="ARBA00023242"/>
    </source>
</evidence>